<name>A0A2S3WIZ6_PSEPU</name>
<reference evidence="1 2" key="1">
    <citation type="submission" date="2016-08" db="EMBL/GenBank/DDBJ databases">
        <authorList>
            <person name="Seilhamer J.J."/>
        </authorList>
    </citation>
    <scope>NUCLEOTIDE SEQUENCE [LARGE SCALE GENOMIC DNA]</scope>
    <source>
        <strain evidence="1 2">KT-27</strain>
    </source>
</reference>
<dbReference type="EMBL" id="MIND01000018">
    <property type="protein sequence ID" value="POF90849.1"/>
    <property type="molecule type" value="Genomic_DNA"/>
</dbReference>
<organism evidence="1 2">
    <name type="scientific">Pseudomonas putida</name>
    <name type="common">Arthrobacter siderocapsulatus</name>
    <dbReference type="NCBI Taxonomy" id="303"/>
    <lineage>
        <taxon>Bacteria</taxon>
        <taxon>Pseudomonadati</taxon>
        <taxon>Pseudomonadota</taxon>
        <taxon>Gammaproteobacteria</taxon>
        <taxon>Pseudomonadales</taxon>
        <taxon>Pseudomonadaceae</taxon>
        <taxon>Pseudomonas</taxon>
    </lineage>
</organism>
<protein>
    <recommendedName>
        <fullName evidence="3">DUF3077 domain-containing protein</fullName>
    </recommendedName>
</protein>
<evidence type="ECO:0000313" key="1">
    <source>
        <dbReference type="EMBL" id="POF90849.1"/>
    </source>
</evidence>
<evidence type="ECO:0000313" key="2">
    <source>
        <dbReference type="Proteomes" id="UP000237194"/>
    </source>
</evidence>
<sequence length="86" mass="9562">MTHDLDSWTTVGTEICHDLYRIKPGVHVERAFQELSALLSMVRHLTQQADRNDDPVALEAARYLSALARALGTDIESGKALRDATQ</sequence>
<comment type="caution">
    <text evidence="1">The sequence shown here is derived from an EMBL/GenBank/DDBJ whole genome shotgun (WGS) entry which is preliminary data.</text>
</comment>
<dbReference type="Pfam" id="PF11275">
    <property type="entry name" value="DUF3077"/>
    <property type="match status" value="1"/>
</dbReference>
<reference evidence="1 2" key="2">
    <citation type="submission" date="2018-03" db="EMBL/GenBank/DDBJ databases">
        <title>Draft genome of Pseudomonas putida strain KT-27.</title>
        <authorList>
            <person name="Yoshizawa S."/>
            <person name="Khan N.H."/>
            <person name="Nishimura M."/>
            <person name="Chiura H.X."/>
            <person name="Ogura Y."/>
            <person name="Hayashi T."/>
            <person name="Kogure K."/>
        </authorList>
    </citation>
    <scope>NUCLEOTIDE SEQUENCE [LARGE SCALE GENOMIC DNA]</scope>
    <source>
        <strain evidence="1 2">KT-27</strain>
    </source>
</reference>
<gene>
    <name evidence="1" type="ORF">BGP80_24040</name>
</gene>
<dbReference type="AlphaFoldDB" id="A0A2S3WIZ6"/>
<proteinExistence type="predicted"/>
<accession>A0A2S3WIZ6</accession>
<dbReference type="RefSeq" id="WP_103438618.1">
    <property type="nucleotide sequence ID" value="NZ_MIND01000018.1"/>
</dbReference>
<dbReference type="InterPro" id="IPR021427">
    <property type="entry name" value="DUF3077"/>
</dbReference>
<evidence type="ECO:0008006" key="3">
    <source>
        <dbReference type="Google" id="ProtNLM"/>
    </source>
</evidence>
<dbReference type="Proteomes" id="UP000237194">
    <property type="component" value="Unassembled WGS sequence"/>
</dbReference>